<accession>A0A9X2EVK6</accession>
<dbReference type="RefSeq" id="WP_252472574.1">
    <property type="nucleotide sequence ID" value="NZ_JALBWM010000180.1"/>
</dbReference>
<evidence type="ECO:0000313" key="2">
    <source>
        <dbReference type="Proteomes" id="UP001139028"/>
    </source>
</evidence>
<dbReference type="AlphaFoldDB" id="A0A9X2EVK6"/>
<dbReference type="EMBL" id="JALBWM010000180">
    <property type="protein sequence ID" value="MCO1336711.1"/>
    <property type="molecule type" value="Genomic_DNA"/>
</dbReference>
<reference evidence="1" key="1">
    <citation type="journal article" date="2022" name="Arch. Microbiol.">
        <title>Microbulbifer okhotskensis sp. nov., isolated from a deep bottom sediment of the Okhotsk Sea.</title>
        <authorList>
            <person name="Romanenko L."/>
            <person name="Kurilenko V."/>
            <person name="Otstavnykh N."/>
            <person name="Velansky P."/>
            <person name="Isaeva M."/>
            <person name="Mikhailov V."/>
        </authorList>
    </citation>
    <scope>NUCLEOTIDE SEQUENCE</scope>
    <source>
        <strain evidence="1">OS29</strain>
    </source>
</reference>
<dbReference type="Proteomes" id="UP001139028">
    <property type="component" value="Unassembled WGS sequence"/>
</dbReference>
<keyword evidence="2" id="KW-1185">Reference proteome</keyword>
<organism evidence="1 2">
    <name type="scientific">Microbulbifer okhotskensis</name>
    <dbReference type="NCBI Taxonomy" id="2926617"/>
    <lineage>
        <taxon>Bacteria</taxon>
        <taxon>Pseudomonadati</taxon>
        <taxon>Pseudomonadota</taxon>
        <taxon>Gammaproteobacteria</taxon>
        <taxon>Cellvibrionales</taxon>
        <taxon>Microbulbiferaceae</taxon>
        <taxon>Microbulbifer</taxon>
    </lineage>
</organism>
<evidence type="ECO:0008006" key="3">
    <source>
        <dbReference type="Google" id="ProtNLM"/>
    </source>
</evidence>
<gene>
    <name evidence="1" type="ORF">MO867_20500</name>
</gene>
<sequence length="246" mass="28141">MSENLSIWQKVKKTDARFVKESTVEGRKTASINHIAMVEKATEIWGPIGIGWGYEIIEERDDRGAPVIVEGLEVGHNLTHTIRLRLWYKIGGERGHVENYGHTPRVYWSHKNKYFVEDKEAAKKSLSDALKKCFSFLGFSADIYSGEWDDPEYRQERQLESQIDKAEDKDSARDKQAKELTEYVQKHLETLKSSLRLHEAAGIFKTSIKHLERQGNIPHLTDVAKKGITALTQTYEAQKEQLQGAA</sequence>
<proteinExistence type="predicted"/>
<evidence type="ECO:0000313" key="1">
    <source>
        <dbReference type="EMBL" id="MCO1336711.1"/>
    </source>
</evidence>
<comment type="caution">
    <text evidence="1">The sequence shown here is derived from an EMBL/GenBank/DDBJ whole genome shotgun (WGS) entry which is preliminary data.</text>
</comment>
<name>A0A9X2EVK6_9GAMM</name>
<protein>
    <recommendedName>
        <fullName evidence="3">Rad52/22 family double-strand break repair protein</fullName>
    </recommendedName>
</protein>